<dbReference type="Proteomes" id="UP001175227">
    <property type="component" value="Unassembled WGS sequence"/>
</dbReference>
<accession>A0AA39P493</accession>
<organism evidence="2 3">
    <name type="scientific">Armillaria novae-zelandiae</name>
    <dbReference type="NCBI Taxonomy" id="153914"/>
    <lineage>
        <taxon>Eukaryota</taxon>
        <taxon>Fungi</taxon>
        <taxon>Dikarya</taxon>
        <taxon>Basidiomycota</taxon>
        <taxon>Agaricomycotina</taxon>
        <taxon>Agaricomycetes</taxon>
        <taxon>Agaricomycetidae</taxon>
        <taxon>Agaricales</taxon>
        <taxon>Marasmiineae</taxon>
        <taxon>Physalacriaceae</taxon>
        <taxon>Armillaria</taxon>
    </lineage>
</organism>
<evidence type="ECO:0000313" key="2">
    <source>
        <dbReference type="EMBL" id="KAK0477303.1"/>
    </source>
</evidence>
<protein>
    <recommendedName>
        <fullName evidence="1">RNase H type-1 domain-containing protein</fullName>
    </recommendedName>
</protein>
<keyword evidence="3" id="KW-1185">Reference proteome</keyword>
<name>A0AA39P493_9AGAR</name>
<dbReference type="InterPro" id="IPR012337">
    <property type="entry name" value="RNaseH-like_sf"/>
</dbReference>
<dbReference type="Gene3D" id="3.30.420.10">
    <property type="entry name" value="Ribonuclease H-like superfamily/Ribonuclease H"/>
    <property type="match status" value="1"/>
</dbReference>
<dbReference type="GO" id="GO:0004523">
    <property type="term" value="F:RNA-DNA hybrid ribonuclease activity"/>
    <property type="evidence" value="ECO:0007669"/>
    <property type="project" value="InterPro"/>
</dbReference>
<proteinExistence type="predicted"/>
<feature type="domain" description="RNase H type-1" evidence="1">
    <location>
        <begin position="185"/>
        <end position="241"/>
    </location>
</feature>
<dbReference type="AlphaFoldDB" id="A0AA39P493"/>
<dbReference type="SUPFAM" id="SSF53098">
    <property type="entry name" value="Ribonuclease H-like"/>
    <property type="match status" value="1"/>
</dbReference>
<sequence>MLHVAKDLGVRVDMPVPVQQVRRQIPVWYHFGFRGNIKFRYNSKVFKCLMTNHRVETAGEAELATARITKGTHKTRRDCKCHDCWVDCTQRNCENPHKCALAAKSVLDFLVDKWDPRRPDNPEDKGLTEEEKIQNLAAREDNGVIRFDPRLDNEDKLTDGVRIFTAGWDTSTRPATRQPKDNNEEIEILIAYTDGSAYENGTAEARAGTGVWFGDGDNRNIFVCLPGPHQTNNAAEIRAIL</sequence>
<dbReference type="InterPro" id="IPR002156">
    <property type="entry name" value="RNaseH_domain"/>
</dbReference>
<feature type="non-terminal residue" evidence="2">
    <location>
        <position position="241"/>
    </location>
</feature>
<dbReference type="InterPro" id="IPR036397">
    <property type="entry name" value="RNaseH_sf"/>
</dbReference>
<reference evidence="2" key="1">
    <citation type="submission" date="2023-06" db="EMBL/GenBank/DDBJ databases">
        <authorList>
            <consortium name="Lawrence Berkeley National Laboratory"/>
            <person name="Ahrendt S."/>
            <person name="Sahu N."/>
            <person name="Indic B."/>
            <person name="Wong-Bajracharya J."/>
            <person name="Merenyi Z."/>
            <person name="Ke H.-M."/>
            <person name="Monk M."/>
            <person name="Kocsube S."/>
            <person name="Drula E."/>
            <person name="Lipzen A."/>
            <person name="Balint B."/>
            <person name="Henrissat B."/>
            <person name="Andreopoulos B."/>
            <person name="Martin F.M."/>
            <person name="Harder C.B."/>
            <person name="Rigling D."/>
            <person name="Ford K.L."/>
            <person name="Foster G.D."/>
            <person name="Pangilinan J."/>
            <person name="Papanicolaou A."/>
            <person name="Barry K."/>
            <person name="LaButti K."/>
            <person name="Viragh M."/>
            <person name="Koriabine M."/>
            <person name="Yan M."/>
            <person name="Riley R."/>
            <person name="Champramary S."/>
            <person name="Plett K.L."/>
            <person name="Tsai I.J."/>
            <person name="Slot J."/>
            <person name="Sipos G."/>
            <person name="Plett J."/>
            <person name="Nagy L.G."/>
            <person name="Grigoriev I.V."/>
        </authorList>
    </citation>
    <scope>NUCLEOTIDE SEQUENCE</scope>
    <source>
        <strain evidence="2">ICMP 16352</strain>
    </source>
</reference>
<gene>
    <name evidence="2" type="ORF">IW261DRAFT_1290388</name>
</gene>
<comment type="caution">
    <text evidence="2">The sequence shown here is derived from an EMBL/GenBank/DDBJ whole genome shotgun (WGS) entry which is preliminary data.</text>
</comment>
<evidence type="ECO:0000259" key="1">
    <source>
        <dbReference type="PROSITE" id="PS50879"/>
    </source>
</evidence>
<dbReference type="GO" id="GO:0003676">
    <property type="term" value="F:nucleic acid binding"/>
    <property type="evidence" value="ECO:0007669"/>
    <property type="project" value="InterPro"/>
</dbReference>
<dbReference type="PROSITE" id="PS50879">
    <property type="entry name" value="RNASE_H_1"/>
    <property type="match status" value="1"/>
</dbReference>
<dbReference type="EMBL" id="JAUEPR010000017">
    <property type="protein sequence ID" value="KAK0477303.1"/>
    <property type="molecule type" value="Genomic_DNA"/>
</dbReference>
<evidence type="ECO:0000313" key="3">
    <source>
        <dbReference type="Proteomes" id="UP001175227"/>
    </source>
</evidence>